<keyword evidence="3" id="KW-1185">Reference proteome</keyword>
<dbReference type="Proteomes" id="UP000064920">
    <property type="component" value="Chromosome"/>
</dbReference>
<dbReference type="InterPro" id="IPR035965">
    <property type="entry name" value="PAS-like_dom_sf"/>
</dbReference>
<name>A0A0N9ZIX3_9RHOB</name>
<feature type="region of interest" description="Disordered" evidence="1">
    <location>
        <begin position="144"/>
        <end position="179"/>
    </location>
</feature>
<evidence type="ECO:0000256" key="1">
    <source>
        <dbReference type="SAM" id="MobiDB-lite"/>
    </source>
</evidence>
<dbReference type="KEGG" id="cmar:IMCC12053_1734"/>
<dbReference type="STRING" id="1397108.IMCC12053_1734"/>
<evidence type="ECO:0000313" key="2">
    <source>
        <dbReference type="EMBL" id="ALI55681.1"/>
    </source>
</evidence>
<evidence type="ECO:0000313" key="3">
    <source>
        <dbReference type="Proteomes" id="UP000064920"/>
    </source>
</evidence>
<organism evidence="2 3">
    <name type="scientific">Celeribacter marinus</name>
    <dbReference type="NCBI Taxonomy" id="1397108"/>
    <lineage>
        <taxon>Bacteria</taxon>
        <taxon>Pseudomonadati</taxon>
        <taxon>Pseudomonadota</taxon>
        <taxon>Alphaproteobacteria</taxon>
        <taxon>Rhodobacterales</taxon>
        <taxon>Roseobacteraceae</taxon>
        <taxon>Celeribacter</taxon>
    </lineage>
</organism>
<dbReference type="AlphaFoldDB" id="A0A0N9ZIX3"/>
<accession>A0A0N9ZIX3</accession>
<sequence>MFDEELLVDATAEARAILASTPASGSDWSRLLSALISQFPDLKSRISILADEEKLTIESRSGQATLFCEWSRGLARISLRSRADDDHLSEFDRHIVHAMEQELETLRATSENGPLLIWREHVDQTVTWANTAYLTLADGFEPDDGEASWPPRRLFDLEGPAQSNGATDEPSDPKTTQAPARASVVMPDNTTLWFDLYTSDQDDGMLVTAVPVDAAVQTEQDLSDATQTLTNTFSYLTTGLAIFARNRRLTHYNPALADLTGLSLDYLAQSPSLVEFLDKLRDTQMMPEPRDYKSWRQNVSALETQAQSGTFEETWTLTSQVTYRVTGRPLSDGAIAYFFEDISSEVSSSRRLRAQTETGQSVLDSLTDAIAVFENDGRLIMSNTAYAVLWAVEDGDAMHDVGIIESARLWHSKCAPSAVWTDIKDVVAGESSDTAWSGVARLWDGRRLQCSASPLPSGQTVIRFATDAGVDALSHSSPKPADPHYVKM</sequence>
<reference evidence="2 3" key="1">
    <citation type="submission" date="2015-05" db="EMBL/GenBank/DDBJ databases">
        <authorList>
            <person name="Wang D.B."/>
            <person name="Wang M."/>
        </authorList>
    </citation>
    <scope>NUCLEOTIDE SEQUENCE [LARGE SCALE GENOMIC DNA]</scope>
    <source>
        <strain evidence="2 3">IMCC 12053</strain>
    </source>
</reference>
<dbReference type="PATRIC" id="fig|1397108.4.peg.1771"/>
<dbReference type="Gene3D" id="3.30.450.20">
    <property type="entry name" value="PAS domain"/>
    <property type="match status" value="2"/>
</dbReference>
<dbReference type="EMBL" id="CP012023">
    <property type="protein sequence ID" value="ALI55681.1"/>
    <property type="molecule type" value="Genomic_DNA"/>
</dbReference>
<gene>
    <name evidence="2" type="ORF">IMCC12053_1734</name>
</gene>
<proteinExistence type="predicted"/>
<protein>
    <submittedName>
        <fullName evidence="2">Sensor</fullName>
    </submittedName>
</protein>
<dbReference type="SUPFAM" id="SSF55785">
    <property type="entry name" value="PYP-like sensor domain (PAS domain)"/>
    <property type="match status" value="2"/>
</dbReference>